<keyword evidence="5 7" id="KW-1133">Transmembrane helix</keyword>
<evidence type="ECO:0000313" key="9">
    <source>
        <dbReference type="Proteomes" id="UP001596098"/>
    </source>
</evidence>
<protein>
    <submittedName>
        <fullName evidence="8">Na+/H+ antiporter subunit E</fullName>
    </submittedName>
</protein>
<evidence type="ECO:0000313" key="8">
    <source>
        <dbReference type="EMBL" id="MFC6153036.1"/>
    </source>
</evidence>
<evidence type="ECO:0000256" key="2">
    <source>
        <dbReference type="ARBA" id="ARBA00006228"/>
    </source>
</evidence>
<keyword evidence="9" id="KW-1185">Reference proteome</keyword>
<dbReference type="NCBIfam" id="NF006521">
    <property type="entry name" value="PRK08965.1-5"/>
    <property type="match status" value="1"/>
</dbReference>
<proteinExistence type="inferred from homology"/>
<dbReference type="EMBL" id="JBHSQI010000002">
    <property type="protein sequence ID" value="MFC6153036.1"/>
    <property type="molecule type" value="Genomic_DNA"/>
</dbReference>
<feature type="transmembrane region" description="Helical" evidence="7">
    <location>
        <begin position="21"/>
        <end position="39"/>
    </location>
</feature>
<sequence>MSPRMRTGWTGRVRPSRYRALQPWPLAWLTVLWIALWGSASVGNVVLGFAVAVAVSWFFPLPPVDLGSKVRFWPLVWLVVHFIGDVLKASVQVSLVVLRRRPVRNAVVKVDLHSNSDFVLTGVAAMLTLVPGSVVLEARRSTHTLFLHVLDTDDEAAVEKFRAEAFAVEERFLRAFEPLPEFRVDAPTLAAAAAAREEESR</sequence>
<dbReference type="PANTHER" id="PTHR34584:SF1">
    <property type="entry name" value="NA(+)_H(+) ANTIPORTER SUBUNIT E1"/>
    <property type="match status" value="1"/>
</dbReference>
<gene>
    <name evidence="8" type="ORF">ACFPWU_05090</name>
</gene>
<dbReference type="Pfam" id="PF01899">
    <property type="entry name" value="MNHE"/>
    <property type="match status" value="1"/>
</dbReference>
<reference evidence="9" key="1">
    <citation type="journal article" date="2019" name="Int. J. Syst. Evol. Microbiol.">
        <title>The Global Catalogue of Microorganisms (GCM) 10K type strain sequencing project: providing services to taxonomists for standard genome sequencing and annotation.</title>
        <authorList>
            <consortium name="The Broad Institute Genomics Platform"/>
            <consortium name="The Broad Institute Genome Sequencing Center for Infectious Disease"/>
            <person name="Wu L."/>
            <person name="Ma J."/>
        </authorList>
    </citation>
    <scope>NUCLEOTIDE SEQUENCE [LARGE SCALE GENOMIC DNA]</scope>
    <source>
        <strain evidence="9">DFY28</strain>
    </source>
</reference>
<keyword evidence="4 7" id="KW-0812">Transmembrane</keyword>
<evidence type="ECO:0000256" key="3">
    <source>
        <dbReference type="ARBA" id="ARBA00022475"/>
    </source>
</evidence>
<feature type="transmembrane region" description="Helical" evidence="7">
    <location>
        <begin position="75"/>
        <end position="98"/>
    </location>
</feature>
<evidence type="ECO:0000256" key="6">
    <source>
        <dbReference type="ARBA" id="ARBA00023136"/>
    </source>
</evidence>
<evidence type="ECO:0000256" key="5">
    <source>
        <dbReference type="ARBA" id="ARBA00022989"/>
    </source>
</evidence>
<dbReference type="Proteomes" id="UP001596098">
    <property type="component" value="Unassembled WGS sequence"/>
</dbReference>
<comment type="subcellular location">
    <subcellularLocation>
        <location evidence="1">Cell membrane</location>
        <topology evidence="1">Multi-pass membrane protein</topology>
    </subcellularLocation>
</comment>
<name>A0ABW1QU87_9ACTN</name>
<feature type="transmembrane region" description="Helical" evidence="7">
    <location>
        <begin position="118"/>
        <end position="136"/>
    </location>
</feature>
<dbReference type="RefSeq" id="WP_128219355.1">
    <property type="nucleotide sequence ID" value="NZ_SAYL01000001.1"/>
</dbReference>
<keyword evidence="6 7" id="KW-0472">Membrane</keyword>
<accession>A0ABW1QU87</accession>
<organism evidence="8 9">
    <name type="scientific">Nocardioides yefusunii</name>
    <dbReference type="NCBI Taxonomy" id="2500546"/>
    <lineage>
        <taxon>Bacteria</taxon>
        <taxon>Bacillati</taxon>
        <taxon>Actinomycetota</taxon>
        <taxon>Actinomycetes</taxon>
        <taxon>Propionibacteriales</taxon>
        <taxon>Nocardioidaceae</taxon>
        <taxon>Nocardioides</taxon>
    </lineage>
</organism>
<keyword evidence="3" id="KW-1003">Cell membrane</keyword>
<dbReference type="PANTHER" id="PTHR34584">
    <property type="entry name" value="NA(+)/H(+) ANTIPORTER SUBUNIT E1"/>
    <property type="match status" value="1"/>
</dbReference>
<evidence type="ECO:0000256" key="1">
    <source>
        <dbReference type="ARBA" id="ARBA00004651"/>
    </source>
</evidence>
<dbReference type="InterPro" id="IPR002758">
    <property type="entry name" value="Cation_antiport_E"/>
</dbReference>
<comment type="similarity">
    <text evidence="2">Belongs to the CPA3 antiporters (TC 2.A.63) subunit E family.</text>
</comment>
<evidence type="ECO:0000256" key="4">
    <source>
        <dbReference type="ARBA" id="ARBA00022692"/>
    </source>
</evidence>
<feature type="transmembrane region" description="Helical" evidence="7">
    <location>
        <begin position="45"/>
        <end position="63"/>
    </location>
</feature>
<comment type="caution">
    <text evidence="8">The sequence shown here is derived from an EMBL/GenBank/DDBJ whole genome shotgun (WGS) entry which is preliminary data.</text>
</comment>
<evidence type="ECO:0000256" key="7">
    <source>
        <dbReference type="SAM" id="Phobius"/>
    </source>
</evidence>